<dbReference type="Proteomes" id="UP001221757">
    <property type="component" value="Unassembled WGS sequence"/>
</dbReference>
<sequence>MYMLLVFSGWLKGMNHSMYASGKLSKSIWKSAINWSVRITFSHQVSARWLILIPSFFPLATTSHLLLTFASRNQALAYWLAINFLRISFKPSSSSSRPLGLSRHRQARTSKSSSFRQWLVNSLGFQGQPVEDPQDHSRLASQPSFSKPARPSLAQTHPRYFMVPPHLKLEQLAGAHMHLRWPPHMRYSADTRRVRVRRVARQSPSSPGLLWAAALAKQLALGATDQGHSYCAIPGAIWNIMLTTSTQNPNLISPTVKNSSASDNQSNIPYRSGKQSHIPMSRNVGIRYAGPREAMIVQNARQRIPQALRRTPKIQFLKGWHGQKQGLRIRWRHISRAYICHNDASKYVRAQFRKSFREPGGAHAANIRIMLRGWPYIKADIGENRHMDVGNNSHSREATEGQNENCEMGEGWNIDVVNKCITAFDFMELSLNWRPLKEFNLNSMRLMNIEFGPNGGRQRHSCSFTTEELWSENTGMLDS</sequence>
<accession>A0AAD7GI59</accession>
<evidence type="ECO:0000313" key="3">
    <source>
        <dbReference type="Proteomes" id="UP001221757"/>
    </source>
</evidence>
<feature type="region of interest" description="Disordered" evidence="1">
    <location>
        <begin position="256"/>
        <end position="276"/>
    </location>
</feature>
<feature type="region of interest" description="Disordered" evidence="1">
    <location>
        <begin position="130"/>
        <end position="152"/>
    </location>
</feature>
<reference evidence="2" key="1">
    <citation type="submission" date="2023-03" db="EMBL/GenBank/DDBJ databases">
        <title>Massive genome expansion in bonnet fungi (Mycena s.s.) driven by repeated elements and novel gene families across ecological guilds.</title>
        <authorList>
            <consortium name="Lawrence Berkeley National Laboratory"/>
            <person name="Harder C.B."/>
            <person name="Miyauchi S."/>
            <person name="Viragh M."/>
            <person name="Kuo A."/>
            <person name="Thoen E."/>
            <person name="Andreopoulos B."/>
            <person name="Lu D."/>
            <person name="Skrede I."/>
            <person name="Drula E."/>
            <person name="Henrissat B."/>
            <person name="Morin E."/>
            <person name="Kohler A."/>
            <person name="Barry K."/>
            <person name="LaButti K."/>
            <person name="Morin E."/>
            <person name="Salamov A."/>
            <person name="Lipzen A."/>
            <person name="Mereny Z."/>
            <person name="Hegedus B."/>
            <person name="Baldrian P."/>
            <person name="Stursova M."/>
            <person name="Weitz H."/>
            <person name="Taylor A."/>
            <person name="Grigoriev I.V."/>
            <person name="Nagy L.G."/>
            <person name="Martin F."/>
            <person name="Kauserud H."/>
        </authorList>
    </citation>
    <scope>NUCLEOTIDE SEQUENCE</scope>
    <source>
        <strain evidence="2">CBHHK067</strain>
    </source>
</reference>
<dbReference type="AlphaFoldDB" id="A0AAD7GI59"/>
<feature type="compositionally biased region" description="Polar residues" evidence="1">
    <location>
        <begin position="256"/>
        <end position="275"/>
    </location>
</feature>
<protein>
    <submittedName>
        <fullName evidence="2">Uncharacterized protein</fullName>
    </submittedName>
</protein>
<gene>
    <name evidence="2" type="ORF">B0H17DRAFT_1131252</name>
</gene>
<name>A0AAD7GI59_MYCRO</name>
<keyword evidence="3" id="KW-1185">Reference proteome</keyword>
<evidence type="ECO:0000256" key="1">
    <source>
        <dbReference type="SAM" id="MobiDB-lite"/>
    </source>
</evidence>
<evidence type="ECO:0000313" key="2">
    <source>
        <dbReference type="EMBL" id="KAJ7696102.1"/>
    </source>
</evidence>
<comment type="caution">
    <text evidence="2">The sequence shown here is derived from an EMBL/GenBank/DDBJ whole genome shotgun (WGS) entry which is preliminary data.</text>
</comment>
<organism evidence="2 3">
    <name type="scientific">Mycena rosella</name>
    <name type="common">Pink bonnet</name>
    <name type="synonym">Agaricus rosellus</name>
    <dbReference type="NCBI Taxonomy" id="1033263"/>
    <lineage>
        <taxon>Eukaryota</taxon>
        <taxon>Fungi</taxon>
        <taxon>Dikarya</taxon>
        <taxon>Basidiomycota</taxon>
        <taxon>Agaricomycotina</taxon>
        <taxon>Agaricomycetes</taxon>
        <taxon>Agaricomycetidae</taxon>
        <taxon>Agaricales</taxon>
        <taxon>Marasmiineae</taxon>
        <taxon>Mycenaceae</taxon>
        <taxon>Mycena</taxon>
    </lineage>
</organism>
<dbReference type="EMBL" id="JARKIE010000036">
    <property type="protein sequence ID" value="KAJ7696102.1"/>
    <property type="molecule type" value="Genomic_DNA"/>
</dbReference>
<proteinExistence type="predicted"/>